<proteinExistence type="predicted"/>
<accession>A0A075G3B7</accession>
<sequence length="53" mass="5912">MGRRKTQKITKTGPKNVTTGMCPLCKTIGRIFIIGQIAKERGKCPSCNQEFEL</sequence>
<protein>
    <submittedName>
        <fullName evidence="1">Uncharacterized protein</fullName>
    </submittedName>
</protein>
<evidence type="ECO:0000313" key="1">
    <source>
        <dbReference type="EMBL" id="AIE97924.1"/>
    </source>
</evidence>
<dbReference type="AlphaFoldDB" id="A0A075G3B7"/>
<dbReference type="EMBL" id="KF900519">
    <property type="protein sequence ID" value="AIE97924.1"/>
    <property type="molecule type" value="Genomic_DNA"/>
</dbReference>
<organism evidence="1">
    <name type="scientific">uncultured marine thaumarchaeote KM3_03_D08</name>
    <dbReference type="NCBI Taxonomy" id="1455960"/>
    <lineage>
        <taxon>Archaea</taxon>
        <taxon>Nitrososphaerota</taxon>
        <taxon>environmental samples</taxon>
    </lineage>
</organism>
<reference evidence="1" key="1">
    <citation type="journal article" date="2014" name="Genome Biol. Evol.">
        <title>Pangenome evidence for extensive interdomain horizontal transfer affecting lineage core and shell genes in uncultured planktonic thaumarchaeota and euryarchaeota.</title>
        <authorList>
            <person name="Deschamps P."/>
            <person name="Zivanovic Y."/>
            <person name="Moreira D."/>
            <person name="Rodriguez-Valera F."/>
            <person name="Lopez-Garcia P."/>
        </authorList>
    </citation>
    <scope>NUCLEOTIDE SEQUENCE</scope>
</reference>
<name>A0A075G3B7_9ARCH</name>